<dbReference type="Gene3D" id="3.90.226.10">
    <property type="entry name" value="2-enoyl-CoA Hydratase, Chain A, domain 1"/>
    <property type="match status" value="1"/>
</dbReference>
<comment type="caution">
    <text evidence="11">The sequence shown here is derived from an EMBL/GenBank/DDBJ whole genome shotgun (WGS) entry which is preliminary data.</text>
</comment>
<dbReference type="UniPathway" id="UPA00659"/>
<dbReference type="EMBL" id="RBZM01000008">
    <property type="protein sequence ID" value="RKP50120.1"/>
    <property type="molecule type" value="Genomic_DNA"/>
</dbReference>
<evidence type="ECO:0000259" key="10">
    <source>
        <dbReference type="Pfam" id="PF02737"/>
    </source>
</evidence>
<dbReference type="SUPFAM" id="SSF51735">
    <property type="entry name" value="NAD(P)-binding Rossmann-fold domains"/>
    <property type="match status" value="1"/>
</dbReference>
<evidence type="ECO:0000313" key="12">
    <source>
        <dbReference type="Proteomes" id="UP000282076"/>
    </source>
</evidence>
<feature type="domain" description="3-hydroxyacyl-CoA dehydrogenase NAD binding" evidence="10">
    <location>
        <begin position="14"/>
        <end position="190"/>
    </location>
</feature>
<evidence type="ECO:0000256" key="2">
    <source>
        <dbReference type="ARBA" id="ARBA00009463"/>
    </source>
</evidence>
<accession>A0A494XHK6</accession>
<evidence type="ECO:0000256" key="8">
    <source>
        <dbReference type="ARBA" id="ARBA00049556"/>
    </source>
</evidence>
<dbReference type="InterPro" id="IPR036291">
    <property type="entry name" value="NAD(P)-bd_dom_sf"/>
</dbReference>
<dbReference type="GO" id="GO:0006635">
    <property type="term" value="P:fatty acid beta-oxidation"/>
    <property type="evidence" value="ECO:0007669"/>
    <property type="project" value="UniProtKB-UniPathway"/>
</dbReference>
<evidence type="ECO:0000259" key="9">
    <source>
        <dbReference type="Pfam" id="PF00725"/>
    </source>
</evidence>
<dbReference type="InterPro" id="IPR008927">
    <property type="entry name" value="6-PGluconate_DH-like_C_sf"/>
</dbReference>
<dbReference type="PANTHER" id="PTHR48075:SF7">
    <property type="entry name" value="3-HYDROXYACYL-COA DEHYDROGENASE-RELATED"/>
    <property type="match status" value="1"/>
</dbReference>
<dbReference type="Pfam" id="PF00725">
    <property type="entry name" value="3HCDH"/>
    <property type="match status" value="1"/>
</dbReference>
<comment type="pathway">
    <text evidence="1">Lipid metabolism; fatty acid beta-oxidation.</text>
</comment>
<dbReference type="Gene3D" id="3.40.50.720">
    <property type="entry name" value="NAD(P)-binding Rossmann-like Domain"/>
    <property type="match status" value="1"/>
</dbReference>
<keyword evidence="3" id="KW-0276">Fatty acid metabolism</keyword>
<dbReference type="SUPFAM" id="SSF48179">
    <property type="entry name" value="6-phosphogluconate dehydrogenase C-terminal domain-like"/>
    <property type="match status" value="2"/>
</dbReference>
<evidence type="ECO:0000256" key="1">
    <source>
        <dbReference type="ARBA" id="ARBA00005005"/>
    </source>
</evidence>
<dbReference type="Proteomes" id="UP000282076">
    <property type="component" value="Unassembled WGS sequence"/>
</dbReference>
<gene>
    <name evidence="11" type="ORF">D7Z26_20140</name>
</gene>
<organism evidence="11 12">
    <name type="scientific">Cohnella endophytica</name>
    <dbReference type="NCBI Taxonomy" id="2419778"/>
    <lineage>
        <taxon>Bacteria</taxon>
        <taxon>Bacillati</taxon>
        <taxon>Bacillota</taxon>
        <taxon>Bacilli</taxon>
        <taxon>Bacillales</taxon>
        <taxon>Paenibacillaceae</taxon>
        <taxon>Cohnella</taxon>
    </lineage>
</organism>
<dbReference type="Gene3D" id="1.10.1040.50">
    <property type="match status" value="1"/>
</dbReference>
<dbReference type="CDD" id="cd06558">
    <property type="entry name" value="crotonase-like"/>
    <property type="match status" value="1"/>
</dbReference>
<keyword evidence="12" id="KW-1185">Reference proteome</keyword>
<comment type="catalytic activity">
    <reaction evidence="8">
        <text>a (3S)-3-hydroxyacyl-CoA + NAD(+) = a 3-oxoacyl-CoA + NADH + H(+)</text>
        <dbReference type="Rhea" id="RHEA:22432"/>
        <dbReference type="ChEBI" id="CHEBI:15378"/>
        <dbReference type="ChEBI" id="CHEBI:57318"/>
        <dbReference type="ChEBI" id="CHEBI:57540"/>
        <dbReference type="ChEBI" id="CHEBI:57945"/>
        <dbReference type="ChEBI" id="CHEBI:90726"/>
        <dbReference type="EC" id="1.1.1.35"/>
    </reaction>
</comment>
<dbReference type="InterPro" id="IPR001753">
    <property type="entry name" value="Enoyl-CoA_hydra/iso"/>
</dbReference>
<dbReference type="SUPFAM" id="SSF52096">
    <property type="entry name" value="ClpP/crotonase"/>
    <property type="match status" value="1"/>
</dbReference>
<dbReference type="Pfam" id="PF02737">
    <property type="entry name" value="3HCDH_N"/>
    <property type="match status" value="1"/>
</dbReference>
<dbReference type="InterPro" id="IPR006108">
    <property type="entry name" value="3HC_DH_C"/>
</dbReference>
<dbReference type="InterPro" id="IPR006176">
    <property type="entry name" value="3-OHacyl-CoA_DH_NAD-bd"/>
</dbReference>
<keyword evidence="4" id="KW-0442">Lipid degradation</keyword>
<sequence>MSRRERGHLWNVRKAAVIGAGVMGSAIAAHLANAGIPCLLLDLEGLAARGVARLKETKPSPLYDPAFVARIRTGDLERDLAQLAECDWVIEAVSERLDIKHSVWKLIDSVWKPGMIVSSNTSGLSINEVTSVCGEACRRMAMVTHFFNPPRYMKLLEIVPCRDTDPQAVKEVARFCQERLGKGVVMAKDTPNFIANRIGTYAMLATLRAMEKHGLTVDEVDAVTGPLLGRPKSATFRTLDLVGLDTFLHVCRNVRENVSDPVEAEAFAAPEIVEELVRRGWLGEKSGGGFYRKNRAATAGGDKIEVLDPATMTYGPRAKASSPALEAAKTARGVASKLQALLEAADRDRLAAFARDVLEATICYSAEKIGEIADTVIEIDEAMRWGFNWEEGPFETWDSLGVTETAARLEERGIAVPAPVAAMLAKGSSAFYIRKAGSVFHYSQGHYKFVDERPEEISLRALREKGRTVFAGDGARLIDLGDDVACLEFHSPHNAIGPGVLSAIRQASEEVDRNWRGLVLANEGRNFCVGANLMLLLMEAENGEWEEIDLIIRDFQMSMRALRVMPRPVVAAPHRMTLGGGVEACLPADRILFSAETYFGLVETGVGLIPAGGGCLAAAALAQERAEAAGLDDVTAPLSRLFETIAMAKVSDSGHDAKRLGFWRAGDGVVIREEVRIAEAKRAVLGLDRLGYEVPDAERRVAVGGREAATVMKLGVSSMRRGGYITDHDVRIAGKLADVLTGGDVPAGTIVPESRLLDLEREAFLSLCGEPLTQARMRQMLATGKPLRN</sequence>
<dbReference type="GO" id="GO:0003857">
    <property type="term" value="F:(3S)-3-hydroxyacyl-CoA dehydrogenase (NAD+) activity"/>
    <property type="evidence" value="ECO:0007669"/>
    <property type="project" value="UniProtKB-EC"/>
</dbReference>
<keyword evidence="6" id="KW-0520">NAD</keyword>
<feature type="domain" description="3-hydroxyacyl-CoA dehydrogenase C-terminal" evidence="9">
    <location>
        <begin position="193"/>
        <end position="292"/>
    </location>
</feature>
<dbReference type="InterPro" id="IPR029045">
    <property type="entry name" value="ClpP/crotonase-like_dom_sf"/>
</dbReference>
<reference evidence="11 12" key="1">
    <citation type="submission" date="2018-10" db="EMBL/GenBank/DDBJ databases">
        <title>Cohnella sp. M2MS4P-1, whole genome shotgun sequence.</title>
        <authorList>
            <person name="Tuo L."/>
        </authorList>
    </citation>
    <scope>NUCLEOTIDE SEQUENCE [LARGE SCALE GENOMIC DNA]</scope>
    <source>
        <strain evidence="11 12">M2MS4P-1</strain>
    </source>
</reference>
<name>A0A494XHK6_9BACL</name>
<evidence type="ECO:0000256" key="5">
    <source>
        <dbReference type="ARBA" id="ARBA00023002"/>
    </source>
</evidence>
<protein>
    <submittedName>
        <fullName evidence="11">3-hydroxyacyl-CoA dehydrogenase/enoyl-CoA hydratase family protein</fullName>
    </submittedName>
</protein>
<evidence type="ECO:0000313" key="11">
    <source>
        <dbReference type="EMBL" id="RKP50120.1"/>
    </source>
</evidence>
<dbReference type="PANTHER" id="PTHR48075">
    <property type="entry name" value="3-HYDROXYACYL-COA DEHYDROGENASE FAMILY PROTEIN"/>
    <property type="match status" value="1"/>
</dbReference>
<dbReference type="GO" id="GO:0070403">
    <property type="term" value="F:NAD+ binding"/>
    <property type="evidence" value="ECO:0007669"/>
    <property type="project" value="InterPro"/>
</dbReference>
<comment type="similarity">
    <text evidence="2">Belongs to the 3-hydroxyacyl-CoA dehydrogenase family.</text>
</comment>
<evidence type="ECO:0000256" key="6">
    <source>
        <dbReference type="ARBA" id="ARBA00023027"/>
    </source>
</evidence>
<evidence type="ECO:0000256" key="4">
    <source>
        <dbReference type="ARBA" id="ARBA00022963"/>
    </source>
</evidence>
<keyword evidence="5" id="KW-0560">Oxidoreductase</keyword>
<evidence type="ECO:0000256" key="7">
    <source>
        <dbReference type="ARBA" id="ARBA00023098"/>
    </source>
</evidence>
<dbReference type="Pfam" id="PF00378">
    <property type="entry name" value="ECH_1"/>
    <property type="match status" value="1"/>
</dbReference>
<proteinExistence type="inferred from homology"/>
<dbReference type="OrthoDB" id="9771883at2"/>
<keyword evidence="7" id="KW-0443">Lipid metabolism</keyword>
<evidence type="ECO:0000256" key="3">
    <source>
        <dbReference type="ARBA" id="ARBA00022832"/>
    </source>
</evidence>
<dbReference type="AlphaFoldDB" id="A0A494XHK6"/>